<organism evidence="2 3">
    <name type="scientific">Mesorhizobium argentiipisi</name>
    <dbReference type="NCBI Taxonomy" id="3015175"/>
    <lineage>
        <taxon>Bacteria</taxon>
        <taxon>Pseudomonadati</taxon>
        <taxon>Pseudomonadota</taxon>
        <taxon>Alphaproteobacteria</taxon>
        <taxon>Hyphomicrobiales</taxon>
        <taxon>Phyllobacteriaceae</taxon>
        <taxon>Mesorhizobium</taxon>
    </lineage>
</organism>
<proteinExistence type="predicted"/>
<dbReference type="Proteomes" id="UP001366503">
    <property type="component" value="Unassembled WGS sequence"/>
</dbReference>
<feature type="non-terminal residue" evidence="2">
    <location>
        <position position="145"/>
    </location>
</feature>
<dbReference type="EC" id="2.3.1.-" evidence="2"/>
<sequence>IALEAAGWKGRAGTAIAGRPREIAFMREMVRLRGPEGLRIDRLLRVEEGAEAMLAASVLLTRGDTAWCLKIAHDEDEARHSPGVQLVHRLTQDILADGATNRVDSCAAAEYRLGEMFWTGRRAIAHRLIEADGGDRLFPLAAALE</sequence>
<keyword evidence="2" id="KW-0808">Transferase</keyword>
<feature type="domain" description="BioF2-like acetyltransferase" evidence="1">
    <location>
        <begin position="3"/>
        <end position="109"/>
    </location>
</feature>
<reference evidence="2 3" key="1">
    <citation type="submission" date="2022-12" db="EMBL/GenBank/DDBJ databases">
        <authorList>
            <person name="Muema E."/>
        </authorList>
    </citation>
    <scope>NUCLEOTIDE SEQUENCE [LARGE SCALE GENOMIC DNA]</scope>
    <source>
        <strain evidence="3">1330</strain>
    </source>
</reference>
<comment type="caution">
    <text evidence="2">The sequence shown here is derived from an EMBL/GenBank/DDBJ whole genome shotgun (WGS) entry which is preliminary data.</text>
</comment>
<evidence type="ECO:0000313" key="3">
    <source>
        <dbReference type="Proteomes" id="UP001366503"/>
    </source>
</evidence>
<protein>
    <submittedName>
        <fullName evidence="2">GNAT family N-acetyltransferase</fullName>
        <ecNumber evidence="2">2.3.1.-</ecNumber>
    </submittedName>
</protein>
<name>A0ABU8KPF1_9HYPH</name>
<dbReference type="GO" id="GO:0016746">
    <property type="term" value="F:acyltransferase activity"/>
    <property type="evidence" value="ECO:0007669"/>
    <property type="project" value="UniProtKB-KW"/>
</dbReference>
<evidence type="ECO:0000313" key="2">
    <source>
        <dbReference type="EMBL" id="MEI9407138.1"/>
    </source>
</evidence>
<feature type="non-terminal residue" evidence="2">
    <location>
        <position position="1"/>
    </location>
</feature>
<accession>A0ABU8KPF1</accession>
<dbReference type="RefSeq" id="WP_337097817.1">
    <property type="nucleotide sequence ID" value="NZ_JAPYKO010000120.1"/>
</dbReference>
<keyword evidence="3" id="KW-1185">Reference proteome</keyword>
<gene>
    <name evidence="2" type="ORF">O7A05_34165</name>
</gene>
<dbReference type="InterPro" id="IPR038740">
    <property type="entry name" value="BioF2-like_GNAT_dom"/>
</dbReference>
<dbReference type="EMBL" id="JAPYKO010000120">
    <property type="protein sequence ID" value="MEI9407138.1"/>
    <property type="molecule type" value="Genomic_DNA"/>
</dbReference>
<dbReference type="Pfam" id="PF13480">
    <property type="entry name" value="Acetyltransf_6"/>
    <property type="match status" value="1"/>
</dbReference>
<keyword evidence="2" id="KW-0012">Acyltransferase</keyword>
<evidence type="ECO:0000259" key="1">
    <source>
        <dbReference type="Pfam" id="PF13480"/>
    </source>
</evidence>